<dbReference type="EMBL" id="JAJFAZ020000007">
    <property type="protein sequence ID" value="KAI5319275.1"/>
    <property type="molecule type" value="Genomic_DNA"/>
</dbReference>
<evidence type="ECO:0000313" key="1">
    <source>
        <dbReference type="EMBL" id="KAI5319275.1"/>
    </source>
</evidence>
<organism evidence="1 2">
    <name type="scientific">Prunus dulcis</name>
    <name type="common">Almond</name>
    <name type="synonym">Amygdalus dulcis</name>
    <dbReference type="NCBI Taxonomy" id="3755"/>
    <lineage>
        <taxon>Eukaryota</taxon>
        <taxon>Viridiplantae</taxon>
        <taxon>Streptophyta</taxon>
        <taxon>Embryophyta</taxon>
        <taxon>Tracheophyta</taxon>
        <taxon>Spermatophyta</taxon>
        <taxon>Magnoliopsida</taxon>
        <taxon>eudicotyledons</taxon>
        <taxon>Gunneridae</taxon>
        <taxon>Pentapetalae</taxon>
        <taxon>rosids</taxon>
        <taxon>fabids</taxon>
        <taxon>Rosales</taxon>
        <taxon>Rosaceae</taxon>
        <taxon>Amygdaloideae</taxon>
        <taxon>Amygdaleae</taxon>
        <taxon>Prunus</taxon>
    </lineage>
</organism>
<proteinExistence type="predicted"/>
<dbReference type="Proteomes" id="UP001054821">
    <property type="component" value="Chromosome 7"/>
</dbReference>
<accession>A0AAD4V637</accession>
<sequence length="265" mass="29379">MQISAIFQRCENPIADVDDCHKPETYMKAYEPVIHSIPSIDKWSHCGLPPIKPPLYRQQPGRLKRVRIVMIEHPPQPMLSIFAVISFPGAPANNEPLLTHPPKLSTVSLLAPPLNLLGSNPFFRELGIMPSSTPAIYCDNIGATFYCANPVLHSGMKHIDIDFHFVRHLVTRGLLQVSHVSTTDQLTDVLTKPMSRHRFQLLWSKIGVVDGATILQGRIREPQQSMQINASSPAILPLPNKALLVAPSSTPQNQSKASLPNLSLY</sequence>
<evidence type="ECO:0000313" key="2">
    <source>
        <dbReference type="Proteomes" id="UP001054821"/>
    </source>
</evidence>
<dbReference type="AlphaFoldDB" id="A0AAD4V637"/>
<protein>
    <submittedName>
        <fullName evidence="1">Uncharacterized protein</fullName>
    </submittedName>
</protein>
<name>A0AAD4V637_PRUDU</name>
<dbReference type="CDD" id="cd09272">
    <property type="entry name" value="RNase_HI_RT_Ty1"/>
    <property type="match status" value="1"/>
</dbReference>
<reference evidence="1 2" key="1">
    <citation type="journal article" date="2022" name="G3 (Bethesda)">
        <title>Whole-genome sequence and methylome profiling of the almond [Prunus dulcis (Mill.) D.A. Webb] cultivar 'Nonpareil'.</title>
        <authorList>
            <person name="D'Amico-Willman K.M."/>
            <person name="Ouma W.Z."/>
            <person name="Meulia T."/>
            <person name="Sideli G.M."/>
            <person name="Gradziel T.M."/>
            <person name="Fresnedo-Ramirez J."/>
        </authorList>
    </citation>
    <scope>NUCLEOTIDE SEQUENCE [LARGE SCALE GENOMIC DNA]</scope>
    <source>
        <strain evidence="1">Clone GOH B32 T37-40</strain>
    </source>
</reference>
<keyword evidence="2" id="KW-1185">Reference proteome</keyword>
<comment type="caution">
    <text evidence="1">The sequence shown here is derived from an EMBL/GenBank/DDBJ whole genome shotgun (WGS) entry which is preliminary data.</text>
</comment>
<gene>
    <name evidence="1" type="ORF">L3X38_038983</name>
</gene>